<feature type="non-terminal residue" evidence="3">
    <location>
        <position position="1"/>
    </location>
</feature>
<dbReference type="InterPro" id="IPR003599">
    <property type="entry name" value="Ig_sub"/>
</dbReference>
<dbReference type="SMART" id="SM00409">
    <property type="entry name" value="IG"/>
    <property type="match status" value="2"/>
</dbReference>
<organism evidence="3 4">
    <name type="scientific">Polyodon spathula</name>
    <name type="common">North American paddlefish</name>
    <name type="synonym">Squalus spathula</name>
    <dbReference type="NCBI Taxonomy" id="7913"/>
    <lineage>
        <taxon>Eukaryota</taxon>
        <taxon>Metazoa</taxon>
        <taxon>Chordata</taxon>
        <taxon>Craniata</taxon>
        <taxon>Vertebrata</taxon>
        <taxon>Euteleostomi</taxon>
        <taxon>Actinopterygii</taxon>
        <taxon>Chondrostei</taxon>
        <taxon>Acipenseriformes</taxon>
        <taxon>Polyodontidae</taxon>
        <taxon>Polyodon</taxon>
    </lineage>
</organism>
<keyword evidence="4" id="KW-1185">Reference proteome</keyword>
<proteinExistence type="predicted"/>
<name>A0ABS2YKX1_POLSP</name>
<dbReference type="Gene3D" id="2.60.40.10">
    <property type="entry name" value="Immunoglobulins"/>
    <property type="match status" value="2"/>
</dbReference>
<dbReference type="InterPro" id="IPR013106">
    <property type="entry name" value="Ig_V-set"/>
</dbReference>
<evidence type="ECO:0000259" key="2">
    <source>
        <dbReference type="PROSITE" id="PS50835"/>
    </source>
</evidence>
<reference evidence="3" key="1">
    <citation type="journal article" date="2021" name="Cell">
        <title>Tracing the genetic footprints of vertebrate landing in non-teleost ray-finned fishes.</title>
        <authorList>
            <person name="Bi X."/>
            <person name="Wang K."/>
            <person name="Yang L."/>
            <person name="Pan H."/>
            <person name="Jiang H."/>
            <person name="Wei Q."/>
            <person name="Fang M."/>
            <person name="Yu H."/>
            <person name="Zhu C."/>
            <person name="Cai Y."/>
            <person name="He Y."/>
            <person name="Gan X."/>
            <person name="Zeng H."/>
            <person name="Yu D."/>
            <person name="Zhu Y."/>
            <person name="Jiang H."/>
            <person name="Qiu Q."/>
            <person name="Yang H."/>
            <person name="Zhang Y.E."/>
            <person name="Wang W."/>
            <person name="Zhu M."/>
            <person name="He S."/>
            <person name="Zhang G."/>
        </authorList>
    </citation>
    <scope>NUCLEOTIDE SEQUENCE</scope>
    <source>
        <strain evidence="3">Pddl_001</strain>
    </source>
</reference>
<dbReference type="PANTHER" id="PTHR44663">
    <property type="entry name" value="JUNCTIONAL ADHESION MOLECULE B"/>
    <property type="match status" value="1"/>
</dbReference>
<dbReference type="Proteomes" id="UP001166093">
    <property type="component" value="Unassembled WGS sequence"/>
</dbReference>
<evidence type="ECO:0000313" key="3">
    <source>
        <dbReference type="EMBL" id="MBN3286946.1"/>
    </source>
</evidence>
<dbReference type="PROSITE" id="PS50835">
    <property type="entry name" value="IG_LIKE"/>
    <property type="match status" value="2"/>
</dbReference>
<feature type="domain" description="Ig-like" evidence="2">
    <location>
        <begin position="97"/>
        <end position="215"/>
    </location>
</feature>
<keyword evidence="1" id="KW-0812">Transmembrane</keyword>
<comment type="caution">
    <text evidence="3">The sequence shown here is derived from an EMBL/GenBank/DDBJ whole genome shotgun (WGS) entry which is preliminary data.</text>
</comment>
<keyword evidence="1" id="KW-1133">Transmembrane helix</keyword>
<feature type="non-terminal residue" evidence="3">
    <location>
        <position position="374"/>
    </location>
</feature>
<dbReference type="PANTHER" id="PTHR44663:SF2">
    <property type="entry name" value="JUNCTIONAL ADHESION MOLECULE B"/>
    <property type="match status" value="1"/>
</dbReference>
<dbReference type="InterPro" id="IPR042625">
    <property type="entry name" value="JAM2"/>
</dbReference>
<feature type="domain" description="Ig-like" evidence="2">
    <location>
        <begin position="222"/>
        <end position="327"/>
    </location>
</feature>
<dbReference type="InterPro" id="IPR003598">
    <property type="entry name" value="Ig_sub2"/>
</dbReference>
<dbReference type="EMBL" id="JAAWVQ010162009">
    <property type="protein sequence ID" value="MBN3286946.1"/>
    <property type="molecule type" value="Genomic_DNA"/>
</dbReference>
<protein>
    <submittedName>
        <fullName evidence="3">JAM2 protein</fullName>
    </submittedName>
</protein>
<dbReference type="SMART" id="SM00408">
    <property type="entry name" value="IGc2"/>
    <property type="match status" value="2"/>
</dbReference>
<gene>
    <name evidence="3" type="primary">Jam2_1</name>
    <name evidence="3" type="ORF">GTO93_0003094</name>
</gene>
<accession>A0ABS2YKX1</accession>
<dbReference type="InterPro" id="IPR013783">
    <property type="entry name" value="Ig-like_fold"/>
</dbReference>
<evidence type="ECO:0000256" key="1">
    <source>
        <dbReference type="SAM" id="Phobius"/>
    </source>
</evidence>
<feature type="transmembrane region" description="Helical" evidence="1">
    <location>
        <begin position="329"/>
        <end position="350"/>
    </location>
</feature>
<dbReference type="Pfam" id="PF07686">
    <property type="entry name" value="V-set"/>
    <property type="match status" value="1"/>
</dbReference>
<dbReference type="InterPro" id="IPR007110">
    <property type="entry name" value="Ig-like_dom"/>
</dbReference>
<sequence>MQGKADLDGRGAIYRLSRYHVTEMTFPRETVSIHSLDTAESLVGLHASTTGRPTQSWWDDMSTSTAQPPLRYRTQVSSSLAGKCLRRGQCNGWAVEPEDYGSLDFMLDCGEGGFLVTVQTENGKVEVEEFGETVLSCKYQVEKDPNPRVEWKKIRNQDVSFVYYDGKIVGSFQGRAVMEGASIRIKKAMLLDSGEYRCEVSAQQDSRPLGEATVSLTVLVPPDVPSCGIPSSVLTGTVVELTCRDRQGTPPSLYRWYKNGVVLPNTPAQDPLFANSSYTLNSSSGTLQFNTVSKGDSGQYQCEASNGVGEPQRCAAKFMQIDDMNVSGIVAAVVVVSLVVSMCGLGVVFAHRQGYFNSEYMPVSQPGAALLNGK</sequence>
<keyword evidence="1" id="KW-0472">Membrane</keyword>
<evidence type="ECO:0000313" key="4">
    <source>
        <dbReference type="Proteomes" id="UP001166093"/>
    </source>
</evidence>
<dbReference type="Pfam" id="PF13927">
    <property type="entry name" value="Ig_3"/>
    <property type="match status" value="1"/>
</dbReference>
<dbReference type="SUPFAM" id="SSF48726">
    <property type="entry name" value="Immunoglobulin"/>
    <property type="match status" value="2"/>
</dbReference>
<dbReference type="InterPro" id="IPR036179">
    <property type="entry name" value="Ig-like_dom_sf"/>
</dbReference>